<evidence type="ECO:0000313" key="6">
    <source>
        <dbReference type="Proteomes" id="UP000249620"/>
    </source>
</evidence>
<name>A0A327YXQ3_9FLAO</name>
<proteinExistence type="inferred from homology"/>
<comment type="caution">
    <text evidence="5">The sequence shown here is derived from an EMBL/GenBank/DDBJ whole genome shotgun (WGS) entry which is preliminary data.</text>
</comment>
<feature type="domain" description="Ribosome maturation factor RimP N-terminal" evidence="4">
    <location>
        <begin position="32"/>
        <end position="88"/>
    </location>
</feature>
<evidence type="ECO:0000256" key="2">
    <source>
        <dbReference type="ARBA" id="ARBA00022517"/>
    </source>
</evidence>
<protein>
    <recommendedName>
        <fullName evidence="3">Ribosome maturation factor RimP</fullName>
    </recommendedName>
</protein>
<evidence type="ECO:0000256" key="1">
    <source>
        <dbReference type="ARBA" id="ARBA00022490"/>
    </source>
</evidence>
<evidence type="ECO:0000313" key="5">
    <source>
        <dbReference type="EMBL" id="RAK24395.1"/>
    </source>
</evidence>
<sequence length="167" mass="18999">MRHARRASFYKNMTFKNKVQEVLNAALAEREHLFLIDLSINEANKISVILDGDFGVNLQDCIDVSRAVENNLDREEQDFSLEVASAGVSSPLKLVRQYIKNIGRTLKVKTITSEEVEAKLTMADDEKITLEWQAREPKKIGKGKETVDKKLELSYENIKEAIVIISF</sequence>
<dbReference type="SUPFAM" id="SSF75420">
    <property type="entry name" value="YhbC-like, N-terminal domain"/>
    <property type="match status" value="1"/>
</dbReference>
<dbReference type="PANTHER" id="PTHR33867:SF1">
    <property type="entry name" value="RIBOSOME MATURATION FACTOR RIMP"/>
    <property type="match status" value="1"/>
</dbReference>
<dbReference type="GO" id="GO:0042274">
    <property type="term" value="P:ribosomal small subunit biogenesis"/>
    <property type="evidence" value="ECO:0007669"/>
    <property type="project" value="UniProtKB-UniRule"/>
</dbReference>
<comment type="function">
    <text evidence="3">Required for maturation of 30S ribosomal subunits.</text>
</comment>
<dbReference type="GO" id="GO:0005737">
    <property type="term" value="C:cytoplasm"/>
    <property type="evidence" value="ECO:0007669"/>
    <property type="project" value="UniProtKB-SubCell"/>
</dbReference>
<dbReference type="Proteomes" id="UP000249620">
    <property type="component" value="Unassembled WGS sequence"/>
</dbReference>
<dbReference type="HAMAP" id="MF_01077">
    <property type="entry name" value="RimP"/>
    <property type="match status" value="1"/>
</dbReference>
<evidence type="ECO:0000259" key="4">
    <source>
        <dbReference type="Pfam" id="PF02576"/>
    </source>
</evidence>
<gene>
    <name evidence="3" type="primary">rimP</name>
    <name evidence="5" type="ORF">B0I03_102252</name>
</gene>
<dbReference type="AlphaFoldDB" id="A0A327YXQ3"/>
<dbReference type="EMBL" id="QLMI01000002">
    <property type="protein sequence ID" value="RAK24395.1"/>
    <property type="molecule type" value="Genomic_DNA"/>
</dbReference>
<keyword evidence="1 3" id="KW-0963">Cytoplasm</keyword>
<dbReference type="NCBIfam" id="NF002531">
    <property type="entry name" value="PRK02001.1"/>
    <property type="match status" value="1"/>
</dbReference>
<dbReference type="Gene3D" id="3.30.300.70">
    <property type="entry name" value="RimP-like superfamily, N-terminal"/>
    <property type="match status" value="1"/>
</dbReference>
<organism evidence="5 6">
    <name type="scientific">Flavobacterium aquaticum</name>
    <dbReference type="NCBI Taxonomy" id="1236486"/>
    <lineage>
        <taxon>Bacteria</taxon>
        <taxon>Pseudomonadati</taxon>
        <taxon>Bacteroidota</taxon>
        <taxon>Flavobacteriia</taxon>
        <taxon>Flavobacteriales</taxon>
        <taxon>Flavobacteriaceae</taxon>
        <taxon>Flavobacterium</taxon>
    </lineage>
</organism>
<comment type="similarity">
    <text evidence="3">Belongs to the RimP family.</text>
</comment>
<dbReference type="Pfam" id="PF02576">
    <property type="entry name" value="RimP_N"/>
    <property type="match status" value="1"/>
</dbReference>
<reference evidence="5 6" key="1">
    <citation type="submission" date="2018-06" db="EMBL/GenBank/DDBJ databases">
        <title>Genomic Encyclopedia of Type Strains, Phase III (KMG-III): the genomes of soil and plant-associated and newly described type strains.</title>
        <authorList>
            <person name="Whitman W."/>
        </authorList>
    </citation>
    <scope>NUCLEOTIDE SEQUENCE [LARGE SCALE GENOMIC DNA]</scope>
    <source>
        <strain evidence="5 6">CGMCC 1.12398</strain>
    </source>
</reference>
<dbReference type="PANTHER" id="PTHR33867">
    <property type="entry name" value="RIBOSOME MATURATION FACTOR RIMP"/>
    <property type="match status" value="1"/>
</dbReference>
<comment type="subcellular location">
    <subcellularLocation>
        <location evidence="3">Cytoplasm</location>
    </subcellularLocation>
</comment>
<dbReference type="InterPro" id="IPR035956">
    <property type="entry name" value="RimP_N_sf"/>
</dbReference>
<keyword evidence="6" id="KW-1185">Reference proteome</keyword>
<keyword evidence="2 3" id="KW-0690">Ribosome biogenesis</keyword>
<dbReference type="InterPro" id="IPR003728">
    <property type="entry name" value="Ribosome_maturation_RimP"/>
</dbReference>
<accession>A0A327YXQ3</accession>
<dbReference type="InterPro" id="IPR028989">
    <property type="entry name" value="RimP_N"/>
</dbReference>
<evidence type="ECO:0000256" key="3">
    <source>
        <dbReference type="HAMAP-Rule" id="MF_01077"/>
    </source>
</evidence>